<sequence>MSVEKTTKFVNCSLCIEGKLEETPLVVSADTGLILESTDEDGGDVGDLKGAIIAPGFLELQTNGVNGFHFTHFESSEQYERKLEETARYYASVGVTGFWATIPTVSSEEFQKILPHLSPRPFPNGATLLGAHVEGPYLHPSKKGAHNSTLFHPTTTSPSTIYGASNLPHIKYATVAPELPGAPALIKELLSHDIKVSLGHSTATYAEGVTALAAGAGCLTHTLNCMLPLTAREPGLAGLINHSPSPPYWTVIPDGHHVHPSNISLFYSSAPDTCILITDSIELCGLADGVYPGHAQIPLPQRKTGTRVTIAGTETLVGSCISLQEGVRNLMRWTGCGVEAAVRTVGENVAEMMGVGGKGGRGKLERGWRGDFVVLDKEGEVLETWVAGRRVWRK</sequence>
<evidence type="ECO:0000313" key="6">
    <source>
        <dbReference type="Proteomes" id="UP000800041"/>
    </source>
</evidence>
<evidence type="ECO:0000256" key="4">
    <source>
        <dbReference type="PIRSR" id="PIRSR038994-3"/>
    </source>
</evidence>
<dbReference type="OrthoDB" id="10264777at2759"/>
<dbReference type="SUPFAM" id="SSF51556">
    <property type="entry name" value="Metallo-dependent hydrolases"/>
    <property type="match status" value="1"/>
</dbReference>
<organism evidence="5 6">
    <name type="scientific">Aulographum hederae CBS 113979</name>
    <dbReference type="NCBI Taxonomy" id="1176131"/>
    <lineage>
        <taxon>Eukaryota</taxon>
        <taxon>Fungi</taxon>
        <taxon>Dikarya</taxon>
        <taxon>Ascomycota</taxon>
        <taxon>Pezizomycotina</taxon>
        <taxon>Dothideomycetes</taxon>
        <taxon>Pleosporomycetidae</taxon>
        <taxon>Aulographales</taxon>
        <taxon>Aulographaceae</taxon>
    </lineage>
</organism>
<dbReference type="Proteomes" id="UP000800041">
    <property type="component" value="Unassembled WGS sequence"/>
</dbReference>
<gene>
    <name evidence="5" type="ORF">K402DRAFT_323009</name>
</gene>
<feature type="active site" description="Proton donor/acceptor" evidence="3">
    <location>
        <position position="279"/>
    </location>
</feature>
<name>A0A6G1HDY8_9PEZI</name>
<dbReference type="SUPFAM" id="SSF51338">
    <property type="entry name" value="Composite domain of metallo-dependent hydrolases"/>
    <property type="match status" value="1"/>
</dbReference>
<dbReference type="PANTHER" id="PTHR11113">
    <property type="entry name" value="N-ACETYLGLUCOSAMINE-6-PHOSPHATE DEACETYLASE"/>
    <property type="match status" value="1"/>
</dbReference>
<dbReference type="EC" id="3.5.1.25" evidence="2"/>
<keyword evidence="2" id="KW-0119">Carbohydrate metabolism</keyword>
<dbReference type="EMBL" id="ML977139">
    <property type="protein sequence ID" value="KAF1991393.1"/>
    <property type="molecule type" value="Genomic_DNA"/>
</dbReference>
<dbReference type="InterPro" id="IPR011059">
    <property type="entry name" value="Metal-dep_hydrolase_composite"/>
</dbReference>
<evidence type="ECO:0000256" key="1">
    <source>
        <dbReference type="ARBA" id="ARBA00022801"/>
    </source>
</evidence>
<dbReference type="Gene3D" id="3.20.20.140">
    <property type="entry name" value="Metal-dependent hydrolases"/>
    <property type="match status" value="1"/>
</dbReference>
<accession>A0A6G1HDY8</accession>
<protein>
    <recommendedName>
        <fullName evidence="2">N-acetylglucosamine-6-phosphate deacetylase</fullName>
        <ecNumber evidence="2">3.5.1.25</ecNumber>
    </recommendedName>
</protein>
<comment type="similarity">
    <text evidence="2">Belongs to the metallo-dependent hydrolases superfamily. NagA family.</text>
</comment>
<dbReference type="PIRSF" id="PIRSF038994">
    <property type="entry name" value="NagA"/>
    <property type="match status" value="1"/>
</dbReference>
<keyword evidence="4" id="KW-0479">Metal-binding</keyword>
<dbReference type="GO" id="GO:0046872">
    <property type="term" value="F:metal ion binding"/>
    <property type="evidence" value="ECO:0007669"/>
    <property type="project" value="UniProtKB-KW"/>
</dbReference>
<keyword evidence="1 2" id="KW-0378">Hydrolase</keyword>
<reference evidence="5" key="1">
    <citation type="journal article" date="2020" name="Stud. Mycol.">
        <title>101 Dothideomycetes genomes: a test case for predicting lifestyles and emergence of pathogens.</title>
        <authorList>
            <person name="Haridas S."/>
            <person name="Albert R."/>
            <person name="Binder M."/>
            <person name="Bloem J."/>
            <person name="Labutti K."/>
            <person name="Salamov A."/>
            <person name="Andreopoulos B."/>
            <person name="Baker S."/>
            <person name="Barry K."/>
            <person name="Bills G."/>
            <person name="Bluhm B."/>
            <person name="Cannon C."/>
            <person name="Castanera R."/>
            <person name="Culley D."/>
            <person name="Daum C."/>
            <person name="Ezra D."/>
            <person name="Gonzalez J."/>
            <person name="Henrissat B."/>
            <person name="Kuo A."/>
            <person name="Liang C."/>
            <person name="Lipzen A."/>
            <person name="Lutzoni F."/>
            <person name="Magnuson J."/>
            <person name="Mondo S."/>
            <person name="Nolan M."/>
            <person name="Ohm R."/>
            <person name="Pangilinan J."/>
            <person name="Park H.-J."/>
            <person name="Ramirez L."/>
            <person name="Alfaro M."/>
            <person name="Sun H."/>
            <person name="Tritt A."/>
            <person name="Yoshinaga Y."/>
            <person name="Zwiers L.-H."/>
            <person name="Turgeon B."/>
            <person name="Goodwin S."/>
            <person name="Spatafora J."/>
            <person name="Crous P."/>
            <person name="Grigoriev I."/>
        </authorList>
    </citation>
    <scope>NUCLEOTIDE SEQUENCE</scope>
    <source>
        <strain evidence="5">CBS 113979</strain>
    </source>
</reference>
<dbReference type="Gene3D" id="2.30.40.10">
    <property type="entry name" value="Urease, subunit C, domain 1"/>
    <property type="match status" value="1"/>
</dbReference>
<feature type="binding site" evidence="4">
    <location>
        <position position="221"/>
    </location>
    <ligand>
        <name>Zn(2+)</name>
        <dbReference type="ChEBI" id="CHEBI:29105"/>
    </ligand>
</feature>
<feature type="binding site" evidence="4">
    <location>
        <position position="200"/>
    </location>
    <ligand>
        <name>Zn(2+)</name>
        <dbReference type="ChEBI" id="CHEBI:29105"/>
    </ligand>
</feature>
<comment type="cofactor">
    <cofactor evidence="4">
        <name>a divalent metal cation</name>
        <dbReference type="ChEBI" id="CHEBI:60240"/>
    </cofactor>
    <text evidence="4">Binds 1 divalent metal cation per subunit.</text>
</comment>
<dbReference type="InterPro" id="IPR032466">
    <property type="entry name" value="Metal_Hydrolase"/>
</dbReference>
<dbReference type="AlphaFoldDB" id="A0A6G1HDY8"/>
<evidence type="ECO:0000256" key="2">
    <source>
        <dbReference type="PIRNR" id="PIRNR038994"/>
    </source>
</evidence>
<dbReference type="GO" id="GO:0008448">
    <property type="term" value="F:N-acetylglucosamine-6-phosphate deacetylase activity"/>
    <property type="evidence" value="ECO:0007669"/>
    <property type="project" value="UniProtKB-UniRule"/>
</dbReference>
<dbReference type="PANTHER" id="PTHR11113:SF4">
    <property type="entry name" value="N-ACETYLGLUCOSAMINE-6-PHOSPHATE DEACETYLASE"/>
    <property type="match status" value="1"/>
</dbReference>
<comment type="catalytic activity">
    <reaction evidence="2">
        <text>N-acetyl-D-glucosamine 6-phosphate + H2O = D-glucosamine 6-phosphate + acetate</text>
        <dbReference type="Rhea" id="RHEA:22936"/>
        <dbReference type="ChEBI" id="CHEBI:15377"/>
        <dbReference type="ChEBI" id="CHEBI:30089"/>
        <dbReference type="ChEBI" id="CHEBI:57513"/>
        <dbReference type="ChEBI" id="CHEBI:58725"/>
        <dbReference type="EC" id="3.5.1.25"/>
    </reaction>
</comment>
<keyword evidence="6" id="KW-1185">Reference proteome</keyword>
<feature type="binding site" evidence="4">
    <location>
        <position position="134"/>
    </location>
    <ligand>
        <name>Zn(2+)</name>
        <dbReference type="ChEBI" id="CHEBI:29105"/>
    </ligand>
</feature>
<evidence type="ECO:0000313" key="5">
    <source>
        <dbReference type="EMBL" id="KAF1991393.1"/>
    </source>
</evidence>
<dbReference type="InterPro" id="IPR003764">
    <property type="entry name" value="GlcNAc_6-P_deAcase"/>
</dbReference>
<dbReference type="GO" id="GO:0006046">
    <property type="term" value="P:N-acetylglucosamine catabolic process"/>
    <property type="evidence" value="ECO:0007669"/>
    <property type="project" value="TreeGrafter"/>
</dbReference>
<evidence type="ECO:0000256" key="3">
    <source>
        <dbReference type="PIRSR" id="PIRSR038994-1"/>
    </source>
</evidence>
<proteinExistence type="inferred from homology"/>